<dbReference type="GO" id="GO:0006270">
    <property type="term" value="P:DNA replication initiation"/>
    <property type="evidence" value="ECO:0007669"/>
    <property type="project" value="TreeGrafter"/>
</dbReference>
<dbReference type="InterPro" id="IPR047088">
    <property type="entry name" value="ORC5_C"/>
</dbReference>
<keyword evidence="3" id="KW-0539">Nucleus</keyword>
<comment type="subcellular location">
    <subcellularLocation>
        <location evidence="1">Nucleus</location>
    </subcellularLocation>
</comment>
<dbReference type="AlphaFoldDB" id="A0AAN7P453"/>
<accession>A0AAN7P453</accession>
<dbReference type="EMBL" id="JARPUR010000005">
    <property type="protein sequence ID" value="KAK4875048.1"/>
    <property type="molecule type" value="Genomic_DNA"/>
</dbReference>
<evidence type="ECO:0000313" key="6">
    <source>
        <dbReference type="EMBL" id="KAK4875048.1"/>
    </source>
</evidence>
<gene>
    <name evidence="6" type="ORF">RN001_011470</name>
</gene>
<reference evidence="7" key="1">
    <citation type="submission" date="2023-01" db="EMBL/GenBank/DDBJ databases">
        <title>Key to firefly adult light organ development and bioluminescence: homeobox transcription factors regulate luciferase expression and transportation to peroxisome.</title>
        <authorList>
            <person name="Fu X."/>
        </authorList>
    </citation>
    <scope>NUCLEOTIDE SEQUENCE [LARGE SCALE GENOMIC DNA]</scope>
</reference>
<evidence type="ECO:0000256" key="3">
    <source>
        <dbReference type="ARBA" id="ARBA00023242"/>
    </source>
</evidence>
<evidence type="ECO:0000313" key="7">
    <source>
        <dbReference type="Proteomes" id="UP001353858"/>
    </source>
</evidence>
<proteinExistence type="predicted"/>
<dbReference type="GO" id="GO:0005664">
    <property type="term" value="C:nuclear origin of replication recognition complex"/>
    <property type="evidence" value="ECO:0007669"/>
    <property type="project" value="TreeGrafter"/>
</dbReference>
<dbReference type="InterPro" id="IPR048866">
    <property type="entry name" value="ORC5_lid"/>
</dbReference>
<keyword evidence="7" id="KW-1185">Reference proteome</keyword>
<feature type="domain" description="ORC5 lid" evidence="5">
    <location>
        <begin position="183"/>
        <end position="246"/>
    </location>
</feature>
<dbReference type="PANTHER" id="PTHR12705">
    <property type="entry name" value="ORIGIN RECOGNITION COMPLEX SUBUNIT 5"/>
    <property type="match status" value="1"/>
</dbReference>
<dbReference type="InterPro" id="IPR027417">
    <property type="entry name" value="P-loop_NTPase"/>
</dbReference>
<comment type="caution">
    <text evidence="6">The sequence shown here is derived from an EMBL/GenBank/DDBJ whole genome shotgun (WGS) entry which is preliminary data.</text>
</comment>
<evidence type="ECO:0000259" key="4">
    <source>
        <dbReference type="Pfam" id="PF14630"/>
    </source>
</evidence>
<dbReference type="GO" id="GO:0003688">
    <property type="term" value="F:DNA replication origin binding"/>
    <property type="evidence" value="ECO:0007669"/>
    <property type="project" value="TreeGrafter"/>
</dbReference>
<dbReference type="Gene3D" id="3.40.50.300">
    <property type="entry name" value="P-loop containing nucleotide triphosphate hydrolases"/>
    <property type="match status" value="1"/>
</dbReference>
<evidence type="ECO:0008006" key="8">
    <source>
        <dbReference type="Google" id="ProtNLM"/>
    </source>
</evidence>
<feature type="domain" description="Origin recognition complex subunit 5 C-terminal" evidence="4">
    <location>
        <begin position="287"/>
        <end position="420"/>
    </location>
</feature>
<name>A0AAN7P453_9COLE</name>
<organism evidence="6 7">
    <name type="scientific">Aquatica leii</name>
    <dbReference type="NCBI Taxonomy" id="1421715"/>
    <lineage>
        <taxon>Eukaryota</taxon>
        <taxon>Metazoa</taxon>
        <taxon>Ecdysozoa</taxon>
        <taxon>Arthropoda</taxon>
        <taxon>Hexapoda</taxon>
        <taxon>Insecta</taxon>
        <taxon>Pterygota</taxon>
        <taxon>Neoptera</taxon>
        <taxon>Endopterygota</taxon>
        <taxon>Coleoptera</taxon>
        <taxon>Polyphaga</taxon>
        <taxon>Elateriformia</taxon>
        <taxon>Elateroidea</taxon>
        <taxon>Lampyridae</taxon>
        <taxon>Luciolinae</taxon>
        <taxon>Aquatica</taxon>
    </lineage>
</organism>
<feature type="non-terminal residue" evidence="6">
    <location>
        <position position="1"/>
    </location>
</feature>
<dbReference type="InterPro" id="IPR020796">
    <property type="entry name" value="ORC5"/>
</dbReference>
<dbReference type="Proteomes" id="UP001353858">
    <property type="component" value="Unassembled WGS sequence"/>
</dbReference>
<dbReference type="PANTHER" id="PTHR12705:SF0">
    <property type="entry name" value="ORIGIN RECOGNITION COMPLEX SUBUNIT 5"/>
    <property type="match status" value="1"/>
</dbReference>
<dbReference type="Pfam" id="PF21639">
    <property type="entry name" value="ORC5_lid"/>
    <property type="match status" value="1"/>
</dbReference>
<dbReference type="SUPFAM" id="SSF52540">
    <property type="entry name" value="P-loop containing nucleoside triphosphate hydrolases"/>
    <property type="match status" value="1"/>
</dbReference>
<evidence type="ECO:0000256" key="1">
    <source>
        <dbReference type="ARBA" id="ARBA00004123"/>
    </source>
</evidence>
<dbReference type="Pfam" id="PF14630">
    <property type="entry name" value="ORC5_C"/>
    <property type="match status" value="1"/>
</dbReference>
<sequence>CKLKFPTRGCSGKSAVVTALLNGLNIRTAFINLVECYSSKILFESILNQLSEYKVDVFKAQPYARCDNIMEFIFNLKKCYEEIDLNRCVIVLDKAERLRNMDSNLLAAFMRLRELSEVSISVIFISEIVFEKYYCRNGGTTLIKLHFPQYTKDELIEILALNFESARELIENNSKLEISKEFYLNYLNLFLSVFYRACRDVSELRYMSKLNFVKYCEPILSQECKLEDSIALWRHIVPILKASLEVLYLRISPVNPEQKQVGDIKYERNMKQLLFNSKETLVQSLELPLYGKYLLIAAYLASYNSPKEDKRLFMKHHGKKTKTKTDIKAKSKVTEKMNTQLGPKSFGFDRLVAIFYAILEEKVDFNSNLLVQISTLVELQLLSITSDNSDLNSRKYKCCVTFEFIQAVAKNVGFEISKYLVDFN</sequence>
<protein>
    <recommendedName>
        <fullName evidence="8">Origin recognition complex subunit 5</fullName>
    </recommendedName>
</protein>
<evidence type="ECO:0000256" key="2">
    <source>
        <dbReference type="ARBA" id="ARBA00022705"/>
    </source>
</evidence>
<keyword evidence="2" id="KW-0235">DNA replication</keyword>
<evidence type="ECO:0000259" key="5">
    <source>
        <dbReference type="Pfam" id="PF21639"/>
    </source>
</evidence>